<protein>
    <submittedName>
        <fullName evidence="2">Uncharacterized protein</fullName>
    </submittedName>
</protein>
<dbReference type="STRING" id="1278311.GCA_000428705_00605"/>
<dbReference type="RefSeq" id="WP_026390248.1">
    <property type="nucleotide sequence ID" value="NZ_LR215048.1"/>
</dbReference>
<dbReference type="AlphaFoldDB" id="A0A449BFL0"/>
<dbReference type="Proteomes" id="UP000289841">
    <property type="component" value="Chromosome"/>
</dbReference>
<keyword evidence="1" id="KW-1133">Transmembrane helix</keyword>
<feature type="transmembrane region" description="Helical" evidence="1">
    <location>
        <begin position="9"/>
        <end position="29"/>
    </location>
</feature>
<accession>A0A449BFL0</accession>
<evidence type="ECO:0000256" key="1">
    <source>
        <dbReference type="SAM" id="Phobius"/>
    </source>
</evidence>
<organism evidence="2 3">
    <name type="scientific">Haploplasma axanthum</name>
    <name type="common">Acholeplasma axanthum</name>
    <dbReference type="NCBI Taxonomy" id="29552"/>
    <lineage>
        <taxon>Bacteria</taxon>
        <taxon>Bacillati</taxon>
        <taxon>Mycoplasmatota</taxon>
        <taxon>Mollicutes</taxon>
        <taxon>Acholeplasmatales</taxon>
        <taxon>Acholeplasmataceae</taxon>
        <taxon>Haploplasma</taxon>
    </lineage>
</organism>
<dbReference type="KEGG" id="aaxa:NCTC10138_01630"/>
<proteinExistence type="predicted"/>
<evidence type="ECO:0000313" key="3">
    <source>
        <dbReference type="Proteomes" id="UP000289841"/>
    </source>
</evidence>
<sequence length="476" mass="54955">MGEIEIKRIIVFILSLFLFNGMFFTKIYAEEKDNLDVVVYEENSDDIIKFVWTKDSSYNTFGISRINSESDSQNLFLEYGINEEEAFKSNSVHVQRENVHYDQFEQIAPEGMGFDLEGNLATYSEDLFNQETFVHPRGYVTFTTKAYDLGYFDGGVVYHIEVEVELNKKFVQQMEDALVIQHGDNASVYDGIKPKGIAVRKYLGSQMREDEIIPDFANGFAYGVDFKFSLSKKTVSQNIYETKKVIGHHYITASDTTAVLPTYIHNFNIIKPSLSISYKSIGVGISSGANTEKMAATPMTLRGYKNFIKTEILDLSPNEYNFQPQYFFYQIEQTHNIRNWNFSTKRLRTGYIEEQYVNLSPNRKGAGEAYIEFYFNQEIHEVDIELAFWSSFEKISSTDSAYIQYRDKNGNWIQLLDIMDEKNVVPTDRQNPKRFELIILEGSKQIRIITNTADPKGDKNKGRISVGDIRFVSYSR</sequence>
<gene>
    <name evidence="2" type="ORF">NCTC10138_01630</name>
</gene>
<evidence type="ECO:0000313" key="2">
    <source>
        <dbReference type="EMBL" id="VEU81232.1"/>
    </source>
</evidence>
<dbReference type="EMBL" id="LR215048">
    <property type="protein sequence ID" value="VEU81232.1"/>
    <property type="molecule type" value="Genomic_DNA"/>
</dbReference>
<reference evidence="2 3" key="1">
    <citation type="submission" date="2019-01" db="EMBL/GenBank/DDBJ databases">
        <authorList>
            <consortium name="Pathogen Informatics"/>
        </authorList>
    </citation>
    <scope>NUCLEOTIDE SEQUENCE [LARGE SCALE GENOMIC DNA]</scope>
    <source>
        <strain evidence="2 3">NCTC10138</strain>
    </source>
</reference>
<name>A0A449BFL0_HAPAX</name>
<keyword evidence="3" id="KW-1185">Reference proteome</keyword>
<keyword evidence="1" id="KW-0812">Transmembrane</keyword>
<keyword evidence="1" id="KW-0472">Membrane</keyword>